<dbReference type="Proteomes" id="UP000014252">
    <property type="component" value="Unassembled WGS sequence"/>
</dbReference>
<name>A0A8E0IU56_LACPA</name>
<dbReference type="AlphaFoldDB" id="A0A8E0IU56"/>
<comment type="caution">
    <text evidence="1">The sequence shown here is derived from an EMBL/GenBank/DDBJ whole genome shotgun (WGS) entry which is preliminary data.</text>
</comment>
<sequence>MGTDEWHHEQELTQSANLAAALQAQTAAGPKIPAILPLYRIKSQAAWRQFIEHDLAIYLQK</sequence>
<dbReference type="EMBL" id="ANKD01000022">
    <property type="protein sequence ID" value="EPC77987.1"/>
    <property type="molecule type" value="Genomic_DNA"/>
</dbReference>
<accession>A0A8E0IU56</accession>
<evidence type="ECO:0000313" key="2">
    <source>
        <dbReference type="Proteomes" id="UP000014252"/>
    </source>
</evidence>
<gene>
    <name evidence="1" type="ORF">Lpp71_00510</name>
</gene>
<proteinExistence type="predicted"/>
<organism evidence="1 2">
    <name type="scientific">Lacticaseibacillus paracasei subsp. paracasei Lpp71</name>
    <dbReference type="NCBI Taxonomy" id="1256207"/>
    <lineage>
        <taxon>Bacteria</taxon>
        <taxon>Bacillati</taxon>
        <taxon>Bacillota</taxon>
        <taxon>Bacilli</taxon>
        <taxon>Lactobacillales</taxon>
        <taxon>Lactobacillaceae</taxon>
        <taxon>Lacticaseibacillus</taxon>
    </lineage>
</organism>
<reference evidence="1 2" key="1">
    <citation type="journal article" date="2013" name="PLoS ONE">
        <title>Lactobacillus paracasei comparative genomics: towards species pan-genome definition and exploitation of diversity.</title>
        <authorList>
            <person name="Smokvina T."/>
            <person name="Wels M."/>
            <person name="Polka J."/>
            <person name="Chervaux C."/>
            <person name="Brisse S."/>
            <person name="Boekhorst J."/>
            <person name="van Hylckama Vlieg J.E."/>
            <person name="Siezen R.J."/>
        </authorList>
    </citation>
    <scope>NUCLEOTIDE SEQUENCE [LARGE SCALE GENOMIC DNA]</scope>
    <source>
        <strain evidence="1 2">Lpp71</strain>
    </source>
</reference>
<protein>
    <submittedName>
        <fullName evidence="1">Type I restriction-modification system restrict</fullName>
    </submittedName>
</protein>
<evidence type="ECO:0000313" key="1">
    <source>
        <dbReference type="EMBL" id="EPC77987.1"/>
    </source>
</evidence>